<proteinExistence type="predicted"/>
<dbReference type="InterPro" id="IPR039491">
    <property type="entry name" value="REX1-B"/>
</dbReference>
<reference evidence="1 2" key="1">
    <citation type="journal article" date="2018" name="Sci. Rep.">
        <title>Genomic signatures of local adaptation to the degree of environmental predictability in rotifers.</title>
        <authorList>
            <person name="Franch-Gras L."/>
            <person name="Hahn C."/>
            <person name="Garcia-Roger E.M."/>
            <person name="Carmona M.J."/>
            <person name="Serra M."/>
            <person name="Gomez A."/>
        </authorList>
    </citation>
    <scope>NUCLEOTIDE SEQUENCE [LARGE SCALE GENOMIC DNA]</scope>
    <source>
        <strain evidence="1">HYR1</strain>
    </source>
</reference>
<accession>A0A3M7S281</accession>
<dbReference type="Proteomes" id="UP000276133">
    <property type="component" value="Unassembled WGS sequence"/>
</dbReference>
<protein>
    <submittedName>
        <fullName evidence="1">Uncharacterized protein</fullName>
    </submittedName>
</protein>
<name>A0A3M7S281_BRAPC</name>
<evidence type="ECO:0000313" key="2">
    <source>
        <dbReference type="Proteomes" id="UP000276133"/>
    </source>
</evidence>
<dbReference type="Pfam" id="PF14966">
    <property type="entry name" value="DNA_repr_REX1B"/>
    <property type="match status" value="1"/>
</dbReference>
<sequence>MDEKNLLTGEIRKDLIQVFYLQEKRVRVYDDFDVKFKEFLLDAPDFNPTKLELICKETGNEMNCISREIIQIKLNFSPQVYNVPFLFNLVERLQDLEQLKFKTTLENYVLEQQRLEKLNKTDEFEFELKEKLTRFKKELNEIKLKINECLEEMRYELYENV</sequence>
<keyword evidence="2" id="KW-1185">Reference proteome</keyword>
<dbReference type="PANTHER" id="PTHR28309:SF1">
    <property type="entry name" value="REQUIRED FOR EXCISION 1-B DOMAIN-CONTAINING PROTEIN"/>
    <property type="match status" value="1"/>
</dbReference>
<evidence type="ECO:0000313" key="1">
    <source>
        <dbReference type="EMBL" id="RNA29687.1"/>
    </source>
</evidence>
<comment type="caution">
    <text evidence="1">The sequence shown here is derived from an EMBL/GenBank/DDBJ whole genome shotgun (WGS) entry which is preliminary data.</text>
</comment>
<dbReference type="AlphaFoldDB" id="A0A3M7S281"/>
<dbReference type="PANTHER" id="PTHR28309">
    <property type="entry name" value="REQUIRED FOR EXCISION 1-B DOMAIN-CONTAINING PROTEIN"/>
    <property type="match status" value="1"/>
</dbReference>
<gene>
    <name evidence="1" type="ORF">BpHYR1_028908</name>
</gene>
<dbReference type="EMBL" id="REGN01002175">
    <property type="protein sequence ID" value="RNA29687.1"/>
    <property type="molecule type" value="Genomic_DNA"/>
</dbReference>
<organism evidence="1 2">
    <name type="scientific">Brachionus plicatilis</name>
    <name type="common">Marine rotifer</name>
    <name type="synonym">Brachionus muelleri</name>
    <dbReference type="NCBI Taxonomy" id="10195"/>
    <lineage>
        <taxon>Eukaryota</taxon>
        <taxon>Metazoa</taxon>
        <taxon>Spiralia</taxon>
        <taxon>Gnathifera</taxon>
        <taxon>Rotifera</taxon>
        <taxon>Eurotatoria</taxon>
        <taxon>Monogononta</taxon>
        <taxon>Pseudotrocha</taxon>
        <taxon>Ploima</taxon>
        <taxon>Brachionidae</taxon>
        <taxon>Brachionus</taxon>
    </lineage>
</organism>
<dbReference type="OrthoDB" id="434723at2759"/>